<keyword evidence="6" id="KW-0175">Coiled coil</keyword>
<feature type="region of interest" description="Disordered" evidence="7">
    <location>
        <begin position="536"/>
        <end position="558"/>
    </location>
</feature>
<keyword evidence="2" id="KW-0433">Leucine-rich repeat</keyword>
<sequence length="819" mass="89977">MDLVVGALSGVVDALPGKLGALLEQEYAHLSGVRDDIRFLQAELDSMRAAIHHCETLENPDSQTGTWIGRVRELAYDIEDWVDLFAIRVDAGGGGAAATAGPPASTCSRILGWFRRGADKVTTLPFRHVVANELKDIKERVVELSAQRKRYRVGPLAGAAAVHRPVDPRISALFVEADRLVGLDGQIEEVSRILMGADSGKLKFVSIVGMAGSGKTTLANVVFGQLKESFQCWAFVSMGPKTDISKTLRDMHAQLDGDGGRRRHGGEDINNLIGMLRDTLQKKRYLIVIDDLWSSDNWATLKCCIVENNLGSRVIITTRNNALAQECCYGSSESVHKIRPLSNADARNLFLKKTFVNGNGCPQHLEDVFAQILKRCDGLPLAVVSMATKLTHNPSKGEWERLGLNSLCNSDPDGLKQILNLSYNNLKPNLKTCLLYLSIFPESSDIDTDRLVRRWVAEGFVAEGRWVSAEETAIGYLSELISRNLVLPLELNHDGIPRRCRVHPVIHDFIVCKSVEENFATVIDAQQQHFPNNSTVRRLSLKNSSKQDKPTSRNESTDLSHARSITVFGHASAVPQLTNLKVVRVLDLEGCDGPVCLEGLCKLVLLRYLSLRGTAASELPAAIGDLKCLETLDVRSTKVEELPSSIVRLGKLMHLLAGSAKLPDGIAKMKALKTLSCFGTTKSSVNIIEEISKHDNLRELELYSDASETPGNKKRAIFPAHGFRSVKKLCIRCSSPLVIFEPKALPTVQVLELRFQKGLADESWGVSGVENLLSLKHVLLEFEQHDAGSMATVDAVRKAAQGVLPDHQYITIKVDGKSY</sequence>
<dbReference type="Pfam" id="PF23598">
    <property type="entry name" value="LRR_14"/>
    <property type="match status" value="1"/>
</dbReference>
<dbReference type="PRINTS" id="PR00364">
    <property type="entry name" value="DISEASERSIST"/>
</dbReference>
<feature type="domain" description="AAA+ ATPase" evidence="8">
    <location>
        <begin position="201"/>
        <end position="326"/>
    </location>
</feature>
<dbReference type="CDD" id="cd14798">
    <property type="entry name" value="RX-CC_like"/>
    <property type="match status" value="1"/>
</dbReference>
<dbReference type="InterPro" id="IPR036388">
    <property type="entry name" value="WH-like_DNA-bd_sf"/>
</dbReference>
<gene>
    <name evidence="9" type="ORF">URODEC1_LOCUS38136</name>
</gene>
<keyword evidence="4" id="KW-0547">Nucleotide-binding</keyword>
<dbReference type="GO" id="GO:0000166">
    <property type="term" value="F:nucleotide binding"/>
    <property type="evidence" value="ECO:0007669"/>
    <property type="project" value="UniProtKB-KW"/>
</dbReference>
<dbReference type="EMBL" id="OZ075127">
    <property type="protein sequence ID" value="CAL4950004.1"/>
    <property type="molecule type" value="Genomic_DNA"/>
</dbReference>
<dbReference type="PANTHER" id="PTHR23155:SF1235">
    <property type="entry name" value="OS01G0335700 PROTEIN"/>
    <property type="match status" value="1"/>
</dbReference>
<dbReference type="GO" id="GO:0009626">
    <property type="term" value="P:plant-type hypersensitive response"/>
    <property type="evidence" value="ECO:0007669"/>
    <property type="project" value="UniProtKB-ARBA"/>
</dbReference>
<accession>A0ABC8YX55</accession>
<reference evidence="10" key="1">
    <citation type="submission" date="2024-06" db="EMBL/GenBank/DDBJ databases">
        <authorList>
            <person name="Ryan C."/>
        </authorList>
    </citation>
    <scope>NUCLEOTIDE SEQUENCE [LARGE SCALE GENOMIC DNA]</scope>
</reference>
<evidence type="ECO:0000256" key="4">
    <source>
        <dbReference type="ARBA" id="ARBA00022741"/>
    </source>
</evidence>
<keyword evidence="10" id="KW-1185">Reference proteome</keyword>
<dbReference type="InterPro" id="IPR027417">
    <property type="entry name" value="P-loop_NTPase"/>
</dbReference>
<dbReference type="Pfam" id="PF23559">
    <property type="entry name" value="WHD_DRP"/>
    <property type="match status" value="1"/>
</dbReference>
<comment type="similarity">
    <text evidence="1">Belongs to the disease resistance NB-LRR family.</text>
</comment>
<reference evidence="9 10" key="2">
    <citation type="submission" date="2024-10" db="EMBL/GenBank/DDBJ databases">
        <authorList>
            <person name="Ryan C."/>
        </authorList>
    </citation>
    <scope>NUCLEOTIDE SEQUENCE [LARGE SCALE GENOMIC DNA]</scope>
</reference>
<feature type="compositionally biased region" description="Basic and acidic residues" evidence="7">
    <location>
        <begin position="545"/>
        <end position="558"/>
    </location>
</feature>
<evidence type="ECO:0000313" key="9">
    <source>
        <dbReference type="EMBL" id="CAL4950004.1"/>
    </source>
</evidence>
<dbReference type="Gene3D" id="3.40.50.300">
    <property type="entry name" value="P-loop containing nucleotide triphosphate hydrolases"/>
    <property type="match status" value="1"/>
</dbReference>
<dbReference type="GO" id="GO:0042742">
    <property type="term" value="P:defense response to bacterium"/>
    <property type="evidence" value="ECO:0007669"/>
    <property type="project" value="UniProtKB-ARBA"/>
</dbReference>
<dbReference type="Proteomes" id="UP001497457">
    <property type="component" value="Chromosome 17b"/>
</dbReference>
<dbReference type="PANTHER" id="PTHR23155">
    <property type="entry name" value="DISEASE RESISTANCE PROTEIN RP"/>
    <property type="match status" value="1"/>
</dbReference>
<dbReference type="InterPro" id="IPR055414">
    <property type="entry name" value="LRR_R13L4/SHOC2-like"/>
</dbReference>
<keyword evidence="3" id="KW-0677">Repeat</keyword>
<organism evidence="9 10">
    <name type="scientific">Urochloa decumbens</name>
    <dbReference type="NCBI Taxonomy" id="240449"/>
    <lineage>
        <taxon>Eukaryota</taxon>
        <taxon>Viridiplantae</taxon>
        <taxon>Streptophyta</taxon>
        <taxon>Embryophyta</taxon>
        <taxon>Tracheophyta</taxon>
        <taxon>Spermatophyta</taxon>
        <taxon>Magnoliopsida</taxon>
        <taxon>Liliopsida</taxon>
        <taxon>Poales</taxon>
        <taxon>Poaceae</taxon>
        <taxon>PACMAD clade</taxon>
        <taxon>Panicoideae</taxon>
        <taxon>Panicodae</taxon>
        <taxon>Paniceae</taxon>
        <taxon>Melinidinae</taxon>
        <taxon>Urochloa</taxon>
    </lineage>
</organism>
<dbReference type="SUPFAM" id="SSF52540">
    <property type="entry name" value="P-loop containing nucleoside triphosphate hydrolases"/>
    <property type="match status" value="1"/>
</dbReference>
<dbReference type="SUPFAM" id="SSF52058">
    <property type="entry name" value="L domain-like"/>
    <property type="match status" value="1"/>
</dbReference>
<dbReference type="Pfam" id="PF18052">
    <property type="entry name" value="Rx_N"/>
    <property type="match status" value="1"/>
</dbReference>
<evidence type="ECO:0000256" key="3">
    <source>
        <dbReference type="ARBA" id="ARBA00022737"/>
    </source>
</evidence>
<dbReference type="Gene3D" id="1.10.10.10">
    <property type="entry name" value="Winged helix-like DNA-binding domain superfamily/Winged helix DNA-binding domain"/>
    <property type="match status" value="1"/>
</dbReference>
<evidence type="ECO:0000256" key="6">
    <source>
        <dbReference type="ARBA" id="ARBA00023054"/>
    </source>
</evidence>
<evidence type="ECO:0000256" key="2">
    <source>
        <dbReference type="ARBA" id="ARBA00022614"/>
    </source>
</evidence>
<protein>
    <recommendedName>
        <fullName evidence="8">AAA+ ATPase domain-containing protein</fullName>
    </recommendedName>
</protein>
<keyword evidence="5" id="KW-0611">Plant defense</keyword>
<dbReference type="InterPro" id="IPR032675">
    <property type="entry name" value="LRR_dom_sf"/>
</dbReference>
<evidence type="ECO:0000313" key="10">
    <source>
        <dbReference type="Proteomes" id="UP001497457"/>
    </source>
</evidence>
<dbReference type="InterPro" id="IPR042197">
    <property type="entry name" value="Apaf_helical"/>
</dbReference>
<dbReference type="Gene3D" id="1.20.5.4130">
    <property type="match status" value="1"/>
</dbReference>
<dbReference type="InterPro" id="IPR041118">
    <property type="entry name" value="Rx_N"/>
</dbReference>
<proteinExistence type="inferred from homology"/>
<dbReference type="InterPro" id="IPR038005">
    <property type="entry name" value="RX-like_CC"/>
</dbReference>
<name>A0ABC8YX55_9POAL</name>
<dbReference type="SMART" id="SM00382">
    <property type="entry name" value="AAA"/>
    <property type="match status" value="1"/>
</dbReference>
<evidence type="ECO:0000256" key="1">
    <source>
        <dbReference type="ARBA" id="ARBA00008894"/>
    </source>
</evidence>
<evidence type="ECO:0000259" key="8">
    <source>
        <dbReference type="SMART" id="SM00382"/>
    </source>
</evidence>
<dbReference type="InterPro" id="IPR003593">
    <property type="entry name" value="AAA+_ATPase"/>
</dbReference>
<dbReference type="FunFam" id="1.10.10.10:FF:000322">
    <property type="entry name" value="Probable disease resistance protein At1g63360"/>
    <property type="match status" value="1"/>
</dbReference>
<dbReference type="InterPro" id="IPR058922">
    <property type="entry name" value="WHD_DRP"/>
</dbReference>
<dbReference type="InterPro" id="IPR002182">
    <property type="entry name" value="NB-ARC"/>
</dbReference>
<dbReference type="Pfam" id="PF00931">
    <property type="entry name" value="NB-ARC"/>
    <property type="match status" value="1"/>
</dbReference>
<evidence type="ECO:0000256" key="5">
    <source>
        <dbReference type="ARBA" id="ARBA00022821"/>
    </source>
</evidence>
<dbReference type="Gene3D" id="1.10.8.430">
    <property type="entry name" value="Helical domain of apoptotic protease-activating factors"/>
    <property type="match status" value="1"/>
</dbReference>
<dbReference type="Gene3D" id="3.80.10.10">
    <property type="entry name" value="Ribonuclease Inhibitor"/>
    <property type="match status" value="1"/>
</dbReference>
<dbReference type="InterPro" id="IPR044974">
    <property type="entry name" value="Disease_R_plants"/>
</dbReference>
<dbReference type="GO" id="GO:0002758">
    <property type="term" value="P:innate immune response-activating signaling pathway"/>
    <property type="evidence" value="ECO:0007669"/>
    <property type="project" value="UniProtKB-ARBA"/>
</dbReference>
<dbReference type="AlphaFoldDB" id="A0ABC8YX55"/>
<evidence type="ECO:0000256" key="7">
    <source>
        <dbReference type="SAM" id="MobiDB-lite"/>
    </source>
</evidence>